<accession>A0A9D1RZJ4</accession>
<dbReference type="InterPro" id="IPR011711">
    <property type="entry name" value="GntR_C"/>
</dbReference>
<dbReference type="PANTHER" id="PTHR43537">
    <property type="entry name" value="TRANSCRIPTIONAL REGULATOR, GNTR FAMILY"/>
    <property type="match status" value="1"/>
</dbReference>
<evidence type="ECO:0000256" key="3">
    <source>
        <dbReference type="ARBA" id="ARBA00023163"/>
    </source>
</evidence>
<dbReference type="GO" id="GO:0003700">
    <property type="term" value="F:DNA-binding transcription factor activity"/>
    <property type="evidence" value="ECO:0007669"/>
    <property type="project" value="InterPro"/>
</dbReference>
<keyword evidence="1" id="KW-0805">Transcription regulation</keyword>
<evidence type="ECO:0000256" key="2">
    <source>
        <dbReference type="ARBA" id="ARBA00023125"/>
    </source>
</evidence>
<dbReference type="CDD" id="cd07377">
    <property type="entry name" value="WHTH_GntR"/>
    <property type="match status" value="1"/>
</dbReference>
<reference evidence="6" key="1">
    <citation type="journal article" date="2021" name="PeerJ">
        <title>Extensive microbial diversity within the chicken gut microbiome revealed by metagenomics and culture.</title>
        <authorList>
            <person name="Gilroy R."/>
            <person name="Ravi A."/>
            <person name="Getino M."/>
            <person name="Pursley I."/>
            <person name="Horton D.L."/>
            <person name="Alikhan N.F."/>
            <person name="Baker D."/>
            <person name="Gharbi K."/>
            <person name="Hall N."/>
            <person name="Watson M."/>
            <person name="Adriaenssens E.M."/>
            <person name="Foster-Nyarko E."/>
            <person name="Jarju S."/>
            <person name="Secka A."/>
            <person name="Antonio M."/>
            <person name="Oren A."/>
            <person name="Chaudhuri R.R."/>
            <person name="La Ragione R."/>
            <person name="Hildebrand F."/>
            <person name="Pallen M.J."/>
        </authorList>
    </citation>
    <scope>NUCLEOTIDE SEQUENCE</scope>
    <source>
        <strain evidence="6">ChiHejej3B27-3195</strain>
    </source>
</reference>
<keyword evidence="3" id="KW-0804">Transcription</keyword>
<dbReference type="EMBL" id="DXGD01000029">
    <property type="protein sequence ID" value="HIW98654.1"/>
    <property type="molecule type" value="Genomic_DNA"/>
</dbReference>
<dbReference type="Proteomes" id="UP000824151">
    <property type="component" value="Unassembled WGS sequence"/>
</dbReference>
<feature type="region of interest" description="Disordered" evidence="4">
    <location>
        <begin position="1"/>
        <end position="24"/>
    </location>
</feature>
<dbReference type="Gene3D" id="1.10.10.10">
    <property type="entry name" value="Winged helix-like DNA-binding domain superfamily/Winged helix DNA-binding domain"/>
    <property type="match status" value="1"/>
</dbReference>
<proteinExistence type="predicted"/>
<organism evidence="6 7">
    <name type="scientific">Candidatus Nesterenkonia stercoripullorum</name>
    <dbReference type="NCBI Taxonomy" id="2838701"/>
    <lineage>
        <taxon>Bacteria</taxon>
        <taxon>Bacillati</taxon>
        <taxon>Actinomycetota</taxon>
        <taxon>Actinomycetes</taxon>
        <taxon>Micrococcales</taxon>
        <taxon>Micrococcaceae</taxon>
        <taxon>Nesterenkonia</taxon>
    </lineage>
</organism>
<dbReference type="PROSITE" id="PS50949">
    <property type="entry name" value="HTH_GNTR"/>
    <property type="match status" value="1"/>
</dbReference>
<dbReference type="GO" id="GO:0003677">
    <property type="term" value="F:DNA binding"/>
    <property type="evidence" value="ECO:0007669"/>
    <property type="project" value="UniProtKB-KW"/>
</dbReference>
<dbReference type="Gene3D" id="1.20.120.530">
    <property type="entry name" value="GntR ligand-binding domain-like"/>
    <property type="match status" value="1"/>
</dbReference>
<keyword evidence="2" id="KW-0238">DNA-binding</keyword>
<dbReference type="SMART" id="SM00895">
    <property type="entry name" value="FCD"/>
    <property type="match status" value="1"/>
</dbReference>
<evidence type="ECO:0000256" key="1">
    <source>
        <dbReference type="ARBA" id="ARBA00023015"/>
    </source>
</evidence>
<dbReference type="Pfam" id="PF07729">
    <property type="entry name" value="FCD"/>
    <property type="match status" value="1"/>
</dbReference>
<dbReference type="InterPro" id="IPR008920">
    <property type="entry name" value="TF_FadR/GntR_C"/>
</dbReference>
<evidence type="ECO:0000256" key="4">
    <source>
        <dbReference type="SAM" id="MobiDB-lite"/>
    </source>
</evidence>
<sequence length="241" mass="26261">MRTEDLGEATTTGTPRILGSMGNSSSLRTRVTDVLREALIVGELEPGVVYSAPALAQRLAVSATPVREAMMELATEGLVEVLRHRGYRVLELSDKTLTDITELRELIEVPASERAATTASADDVAELRKLASTLNTCAAAGELREFIAADTQFHLKLLSLGGNEVLVDEVRRLRGMTRLYGLRDLYASGHLLETAQEHHDIVDAVEARDPHAIRELMTQHLGHIRGVWSGRAEDAESSALS</sequence>
<dbReference type="PANTHER" id="PTHR43537:SF45">
    <property type="entry name" value="GNTR FAMILY REGULATORY PROTEIN"/>
    <property type="match status" value="1"/>
</dbReference>
<dbReference type="InterPro" id="IPR036388">
    <property type="entry name" value="WH-like_DNA-bd_sf"/>
</dbReference>
<evidence type="ECO:0000313" key="7">
    <source>
        <dbReference type="Proteomes" id="UP000824151"/>
    </source>
</evidence>
<dbReference type="SMART" id="SM00345">
    <property type="entry name" value="HTH_GNTR"/>
    <property type="match status" value="1"/>
</dbReference>
<protein>
    <submittedName>
        <fullName evidence="6">GntR family transcriptional regulator</fullName>
    </submittedName>
</protein>
<dbReference type="SUPFAM" id="SSF46785">
    <property type="entry name" value="Winged helix' DNA-binding domain"/>
    <property type="match status" value="1"/>
</dbReference>
<evidence type="ECO:0000259" key="5">
    <source>
        <dbReference type="PROSITE" id="PS50949"/>
    </source>
</evidence>
<dbReference type="InterPro" id="IPR036390">
    <property type="entry name" value="WH_DNA-bd_sf"/>
</dbReference>
<dbReference type="AlphaFoldDB" id="A0A9D1RZJ4"/>
<evidence type="ECO:0000313" key="6">
    <source>
        <dbReference type="EMBL" id="HIW98654.1"/>
    </source>
</evidence>
<comment type="caution">
    <text evidence="6">The sequence shown here is derived from an EMBL/GenBank/DDBJ whole genome shotgun (WGS) entry which is preliminary data.</text>
</comment>
<gene>
    <name evidence="6" type="ORF">H9871_00765</name>
</gene>
<name>A0A9D1RZJ4_9MICC</name>
<reference evidence="6" key="2">
    <citation type="submission" date="2021-04" db="EMBL/GenBank/DDBJ databases">
        <authorList>
            <person name="Gilroy R."/>
        </authorList>
    </citation>
    <scope>NUCLEOTIDE SEQUENCE</scope>
    <source>
        <strain evidence="6">ChiHejej3B27-3195</strain>
    </source>
</reference>
<dbReference type="Pfam" id="PF00392">
    <property type="entry name" value="GntR"/>
    <property type="match status" value="1"/>
</dbReference>
<dbReference type="SUPFAM" id="SSF48008">
    <property type="entry name" value="GntR ligand-binding domain-like"/>
    <property type="match status" value="1"/>
</dbReference>
<dbReference type="InterPro" id="IPR000524">
    <property type="entry name" value="Tscrpt_reg_HTH_GntR"/>
</dbReference>
<feature type="domain" description="HTH gntR-type" evidence="5">
    <location>
        <begin position="25"/>
        <end position="92"/>
    </location>
</feature>